<comment type="caution">
    <text evidence="2">The sequence shown here is derived from an EMBL/GenBank/DDBJ whole genome shotgun (WGS) entry which is preliminary data.</text>
</comment>
<proteinExistence type="predicted"/>
<reference evidence="2 3" key="1">
    <citation type="submission" date="2014-08" db="EMBL/GenBank/DDBJ databases">
        <authorList>
            <person name="Bunnell A."/>
            <person name="Chain P.S."/>
            <person name="Chertkov O."/>
            <person name="Currie B.J."/>
            <person name="Daligault H.E."/>
            <person name="Davenport K.W."/>
            <person name="Davis C."/>
            <person name="Gleasner C.D."/>
            <person name="Johnson S.L."/>
            <person name="Kaestli M."/>
            <person name="Koren S."/>
            <person name="Kunde Y.A."/>
            <person name="Mayo M."/>
            <person name="McMurry K.K."/>
            <person name="Price E.P."/>
            <person name="Reitenga K.G."/>
            <person name="Robison R."/>
            <person name="Rosovitz M.J."/>
            <person name="Sarovich D.S."/>
            <person name="Teshima H."/>
        </authorList>
    </citation>
    <scope>NUCLEOTIDE SEQUENCE [LARGE SCALE GENOMIC DNA]</scope>
    <source>
        <strain evidence="2 3">MSHR44</strain>
    </source>
</reference>
<dbReference type="AlphaFoldDB" id="A0AA40MD66"/>
<sequence length="71" mass="8152">MTHPDGSRIMENQTEIQKAFVEHECAYFTFVEKCRDVLSGKSAADMSELEQLARELEEKFKSLREAWGIVG</sequence>
<organism evidence="2 3">
    <name type="scientific">Burkholderia pseudomallei</name>
    <name type="common">Pseudomonas pseudomallei</name>
    <dbReference type="NCBI Taxonomy" id="28450"/>
    <lineage>
        <taxon>Bacteria</taxon>
        <taxon>Pseudomonadati</taxon>
        <taxon>Pseudomonadota</taxon>
        <taxon>Betaproteobacteria</taxon>
        <taxon>Burkholderiales</taxon>
        <taxon>Burkholderiaceae</taxon>
        <taxon>Burkholderia</taxon>
        <taxon>pseudomallei group</taxon>
    </lineage>
</organism>
<evidence type="ECO:0000313" key="3">
    <source>
        <dbReference type="Proteomes" id="UP000030475"/>
    </source>
</evidence>
<accession>A0AA40MD66</accession>
<evidence type="ECO:0000256" key="1">
    <source>
        <dbReference type="SAM" id="Coils"/>
    </source>
</evidence>
<protein>
    <submittedName>
        <fullName evidence="2">Uncharacterized protein</fullName>
    </submittedName>
</protein>
<dbReference type="Proteomes" id="UP000030475">
    <property type="component" value="Unassembled WGS sequence"/>
</dbReference>
<dbReference type="RefSeq" id="WP_155033571.1">
    <property type="nucleotide sequence ID" value="NZ_KN323088.1"/>
</dbReference>
<keyword evidence="1" id="KW-0175">Coiled coil</keyword>
<gene>
    <name evidence="2" type="ORF">Y036_643</name>
</gene>
<name>A0AA40MD66_BURPE</name>
<feature type="coiled-coil region" evidence="1">
    <location>
        <begin position="39"/>
        <end position="66"/>
    </location>
</feature>
<evidence type="ECO:0000313" key="2">
    <source>
        <dbReference type="EMBL" id="KGX06562.1"/>
    </source>
</evidence>
<dbReference type="EMBL" id="JQIM01000010">
    <property type="protein sequence ID" value="KGX06562.1"/>
    <property type="molecule type" value="Genomic_DNA"/>
</dbReference>